<dbReference type="AlphaFoldDB" id="A0A8J2YC37"/>
<dbReference type="PANTHER" id="PTHR15004">
    <property type="entry name" value="GLUTAMYL-TRNA(GLN) AMIDOTRANSFERASE SUBUNIT C, MITOCHONDRIAL"/>
    <property type="match status" value="1"/>
</dbReference>
<comment type="caution">
    <text evidence="8">The sequence shown here is derived from an EMBL/GenBank/DDBJ whole genome shotgun (WGS) entry which is preliminary data.</text>
</comment>
<dbReference type="HAMAP" id="MF_00122">
    <property type="entry name" value="GatC"/>
    <property type="match status" value="1"/>
</dbReference>
<accession>A0A8J2YC37</accession>
<keyword evidence="6" id="KW-0436">Ligase</keyword>
<evidence type="ECO:0000313" key="8">
    <source>
        <dbReference type="EMBL" id="GGE35537.1"/>
    </source>
</evidence>
<dbReference type="GO" id="GO:0006450">
    <property type="term" value="P:regulation of translational fidelity"/>
    <property type="evidence" value="ECO:0007669"/>
    <property type="project" value="InterPro"/>
</dbReference>
<gene>
    <name evidence="6 8" type="primary">gatC</name>
    <name evidence="8" type="ORF">GCM10011391_12830</name>
</gene>
<sequence length="97" mass="10854">MTEITKEQIKHVAHLARLTFTEEEVEAFAKDLGDIIGFAEQLNELDTEGIEETTHVLDITNVLRDDVVRDSLDREEALKNAPAQQNGQVKVPKVIGD</sequence>
<dbReference type="GO" id="GO:0070681">
    <property type="term" value="P:glutaminyl-tRNAGln biosynthesis via transamidation"/>
    <property type="evidence" value="ECO:0007669"/>
    <property type="project" value="TreeGrafter"/>
</dbReference>
<comment type="function">
    <text evidence="3 6">Allows the formation of correctly charged Asn-tRNA(Asn) or Gln-tRNA(Gln) through the transamidation of misacylated Asp-tRNA(Asn) or Glu-tRNA(Gln) in organisms which lack either or both of asparaginyl-tRNA or glutaminyl-tRNA synthetases. The reaction takes place in the presence of glutamine and ATP through an activated phospho-Asp-tRNA(Asn) or phospho-Glu-tRNA(Gln).</text>
</comment>
<reference evidence="8" key="1">
    <citation type="journal article" date="2014" name="Int. J. Syst. Evol. Microbiol.">
        <title>Complete genome sequence of Corynebacterium casei LMG S-19264T (=DSM 44701T), isolated from a smear-ripened cheese.</title>
        <authorList>
            <consortium name="US DOE Joint Genome Institute (JGI-PGF)"/>
            <person name="Walter F."/>
            <person name="Albersmeier A."/>
            <person name="Kalinowski J."/>
            <person name="Ruckert C."/>
        </authorList>
    </citation>
    <scope>NUCLEOTIDE SEQUENCE</scope>
    <source>
        <strain evidence="8">CGMCC 1.15371</strain>
    </source>
</reference>
<dbReference type="InterPro" id="IPR036113">
    <property type="entry name" value="Asp/Glu-ADT_sf_sub_c"/>
</dbReference>
<evidence type="ECO:0000256" key="1">
    <source>
        <dbReference type="ARBA" id="ARBA00010757"/>
    </source>
</evidence>
<dbReference type="SUPFAM" id="SSF141000">
    <property type="entry name" value="Glu-tRNAGln amidotransferase C subunit"/>
    <property type="match status" value="1"/>
</dbReference>
<evidence type="ECO:0000256" key="5">
    <source>
        <dbReference type="ARBA" id="ARBA00047913"/>
    </source>
</evidence>
<keyword evidence="6" id="KW-0067">ATP-binding</keyword>
<dbReference type="Gene3D" id="1.10.20.60">
    <property type="entry name" value="Glu-tRNAGln amidotransferase C subunit, N-terminal domain"/>
    <property type="match status" value="1"/>
</dbReference>
<dbReference type="InterPro" id="IPR003837">
    <property type="entry name" value="GatC"/>
</dbReference>
<evidence type="ECO:0000256" key="3">
    <source>
        <dbReference type="ARBA" id="ARBA00024799"/>
    </source>
</evidence>
<evidence type="ECO:0000256" key="4">
    <source>
        <dbReference type="ARBA" id="ARBA00047380"/>
    </source>
</evidence>
<keyword evidence="6" id="KW-0648">Protein biosynthesis</keyword>
<evidence type="ECO:0000256" key="2">
    <source>
        <dbReference type="ARBA" id="ARBA00011123"/>
    </source>
</evidence>
<comment type="catalytic activity">
    <reaction evidence="5 6">
        <text>L-glutamyl-tRNA(Gln) + L-glutamine + ATP + H2O = L-glutaminyl-tRNA(Gln) + L-glutamate + ADP + phosphate + H(+)</text>
        <dbReference type="Rhea" id="RHEA:17521"/>
        <dbReference type="Rhea" id="RHEA-COMP:9681"/>
        <dbReference type="Rhea" id="RHEA-COMP:9684"/>
        <dbReference type="ChEBI" id="CHEBI:15377"/>
        <dbReference type="ChEBI" id="CHEBI:15378"/>
        <dbReference type="ChEBI" id="CHEBI:29985"/>
        <dbReference type="ChEBI" id="CHEBI:30616"/>
        <dbReference type="ChEBI" id="CHEBI:43474"/>
        <dbReference type="ChEBI" id="CHEBI:58359"/>
        <dbReference type="ChEBI" id="CHEBI:78520"/>
        <dbReference type="ChEBI" id="CHEBI:78521"/>
        <dbReference type="ChEBI" id="CHEBI:456216"/>
    </reaction>
</comment>
<proteinExistence type="inferred from homology"/>
<dbReference type="Pfam" id="PF02686">
    <property type="entry name" value="GatC"/>
    <property type="match status" value="1"/>
</dbReference>
<evidence type="ECO:0000256" key="7">
    <source>
        <dbReference type="SAM" id="MobiDB-lite"/>
    </source>
</evidence>
<comment type="subunit">
    <text evidence="2 6">Heterotrimer of A, B and C subunits.</text>
</comment>
<dbReference type="GO" id="GO:0050567">
    <property type="term" value="F:glutaminyl-tRNA synthase (glutamine-hydrolyzing) activity"/>
    <property type="evidence" value="ECO:0007669"/>
    <property type="project" value="UniProtKB-UniRule"/>
</dbReference>
<dbReference type="NCBIfam" id="TIGR00135">
    <property type="entry name" value="gatC"/>
    <property type="match status" value="1"/>
</dbReference>
<organism evidence="8 9">
    <name type="scientific">Pullulanibacillus camelliae</name>
    <dbReference type="NCBI Taxonomy" id="1707096"/>
    <lineage>
        <taxon>Bacteria</taxon>
        <taxon>Bacillati</taxon>
        <taxon>Bacillota</taxon>
        <taxon>Bacilli</taxon>
        <taxon>Bacillales</taxon>
        <taxon>Sporolactobacillaceae</taxon>
        <taxon>Pullulanibacillus</taxon>
    </lineage>
</organism>
<name>A0A8J2YC37_9BACL</name>
<dbReference type="PANTHER" id="PTHR15004:SF0">
    <property type="entry name" value="GLUTAMYL-TRNA(GLN) AMIDOTRANSFERASE SUBUNIT C, MITOCHONDRIAL"/>
    <property type="match status" value="1"/>
</dbReference>
<dbReference type="Proteomes" id="UP000628775">
    <property type="component" value="Unassembled WGS sequence"/>
</dbReference>
<evidence type="ECO:0000313" key="9">
    <source>
        <dbReference type="Proteomes" id="UP000628775"/>
    </source>
</evidence>
<protein>
    <recommendedName>
        <fullName evidence="6">Aspartyl/glutamyl-tRNA(Asn/Gln) amidotransferase subunit C</fullName>
        <shortName evidence="6">Asp/Glu-ADT subunit C</shortName>
        <ecNumber evidence="6">6.3.5.-</ecNumber>
    </recommendedName>
</protein>
<reference evidence="8" key="2">
    <citation type="submission" date="2020-09" db="EMBL/GenBank/DDBJ databases">
        <authorList>
            <person name="Sun Q."/>
            <person name="Zhou Y."/>
        </authorList>
    </citation>
    <scope>NUCLEOTIDE SEQUENCE</scope>
    <source>
        <strain evidence="8">CGMCC 1.15371</strain>
    </source>
</reference>
<dbReference type="RefSeq" id="WP_188690894.1">
    <property type="nucleotide sequence ID" value="NZ_BMIR01000004.1"/>
</dbReference>
<comment type="similarity">
    <text evidence="1 6">Belongs to the GatC family.</text>
</comment>
<keyword evidence="6" id="KW-0547">Nucleotide-binding</keyword>
<feature type="region of interest" description="Disordered" evidence="7">
    <location>
        <begin position="78"/>
        <end position="97"/>
    </location>
</feature>
<keyword evidence="9" id="KW-1185">Reference proteome</keyword>
<dbReference type="EC" id="6.3.5.-" evidence="6"/>
<dbReference type="GO" id="GO:0005524">
    <property type="term" value="F:ATP binding"/>
    <property type="evidence" value="ECO:0007669"/>
    <property type="project" value="UniProtKB-KW"/>
</dbReference>
<evidence type="ECO:0000256" key="6">
    <source>
        <dbReference type="HAMAP-Rule" id="MF_00122"/>
    </source>
</evidence>
<dbReference type="EMBL" id="BMIR01000004">
    <property type="protein sequence ID" value="GGE35537.1"/>
    <property type="molecule type" value="Genomic_DNA"/>
</dbReference>
<dbReference type="GO" id="GO:0006412">
    <property type="term" value="P:translation"/>
    <property type="evidence" value="ECO:0007669"/>
    <property type="project" value="UniProtKB-UniRule"/>
</dbReference>
<comment type="catalytic activity">
    <reaction evidence="4 6">
        <text>L-aspartyl-tRNA(Asn) + L-glutamine + ATP + H2O = L-asparaginyl-tRNA(Asn) + L-glutamate + ADP + phosphate + 2 H(+)</text>
        <dbReference type="Rhea" id="RHEA:14513"/>
        <dbReference type="Rhea" id="RHEA-COMP:9674"/>
        <dbReference type="Rhea" id="RHEA-COMP:9677"/>
        <dbReference type="ChEBI" id="CHEBI:15377"/>
        <dbReference type="ChEBI" id="CHEBI:15378"/>
        <dbReference type="ChEBI" id="CHEBI:29985"/>
        <dbReference type="ChEBI" id="CHEBI:30616"/>
        <dbReference type="ChEBI" id="CHEBI:43474"/>
        <dbReference type="ChEBI" id="CHEBI:58359"/>
        <dbReference type="ChEBI" id="CHEBI:78515"/>
        <dbReference type="ChEBI" id="CHEBI:78516"/>
        <dbReference type="ChEBI" id="CHEBI:456216"/>
    </reaction>
</comment>